<comment type="caution">
    <text evidence="5">Lacks conserved residue(s) required for the propagation of feature annotation.</text>
</comment>
<keyword evidence="7" id="KW-0472">Membrane</keyword>
<dbReference type="OrthoDB" id="2015116at2759"/>
<feature type="domain" description="EGF-like" evidence="9">
    <location>
        <begin position="620"/>
        <end position="660"/>
    </location>
</feature>
<dbReference type="SUPFAM" id="SSF57196">
    <property type="entry name" value="EGF/Laminin"/>
    <property type="match status" value="1"/>
</dbReference>
<dbReference type="SMART" id="SM00181">
    <property type="entry name" value="EGF"/>
    <property type="match status" value="3"/>
</dbReference>
<feature type="domain" description="SEA" evidence="8">
    <location>
        <begin position="489"/>
        <end position="613"/>
    </location>
</feature>
<dbReference type="GO" id="GO:0005509">
    <property type="term" value="F:calcium ion binding"/>
    <property type="evidence" value="ECO:0007669"/>
    <property type="project" value="InterPro"/>
</dbReference>
<dbReference type="Gene3D" id="2.10.25.10">
    <property type="entry name" value="Laminin"/>
    <property type="match status" value="1"/>
</dbReference>
<dbReference type="InterPro" id="IPR018097">
    <property type="entry name" value="EGF_Ca-bd_CS"/>
</dbReference>
<feature type="transmembrane region" description="Helical" evidence="7">
    <location>
        <begin position="710"/>
        <end position="733"/>
    </location>
</feature>
<dbReference type="InterPro" id="IPR049883">
    <property type="entry name" value="NOTCH1_EGF-like"/>
</dbReference>
<keyword evidence="7" id="KW-0812">Transmembrane</keyword>
<keyword evidence="7" id="KW-1133">Transmembrane helix</keyword>
<dbReference type="AlphaFoldDB" id="A0A1W0X7C2"/>
<evidence type="ECO:0008006" key="12">
    <source>
        <dbReference type="Google" id="ProtNLM"/>
    </source>
</evidence>
<organism evidence="10 11">
    <name type="scientific">Hypsibius exemplaris</name>
    <name type="common">Freshwater tardigrade</name>
    <dbReference type="NCBI Taxonomy" id="2072580"/>
    <lineage>
        <taxon>Eukaryota</taxon>
        <taxon>Metazoa</taxon>
        <taxon>Ecdysozoa</taxon>
        <taxon>Tardigrada</taxon>
        <taxon>Eutardigrada</taxon>
        <taxon>Parachela</taxon>
        <taxon>Hypsibioidea</taxon>
        <taxon>Hypsibiidae</taxon>
        <taxon>Hypsibius</taxon>
    </lineage>
</organism>
<dbReference type="Proteomes" id="UP000192578">
    <property type="component" value="Unassembled WGS sequence"/>
</dbReference>
<feature type="domain" description="EGF-like" evidence="9">
    <location>
        <begin position="670"/>
        <end position="705"/>
    </location>
</feature>
<feature type="region of interest" description="Disordered" evidence="6">
    <location>
        <begin position="361"/>
        <end position="431"/>
    </location>
</feature>
<evidence type="ECO:0000259" key="8">
    <source>
        <dbReference type="PROSITE" id="PS50024"/>
    </source>
</evidence>
<evidence type="ECO:0000256" key="4">
    <source>
        <dbReference type="ARBA" id="ARBA00023157"/>
    </source>
</evidence>
<evidence type="ECO:0000256" key="7">
    <source>
        <dbReference type="SAM" id="Phobius"/>
    </source>
</evidence>
<dbReference type="PANTHER" id="PTHR24034:SF89">
    <property type="entry name" value="COMPLEMENT COMPONENT C1Q RECEPTOR"/>
    <property type="match status" value="1"/>
</dbReference>
<protein>
    <recommendedName>
        <fullName evidence="12">63 kDa sperm flagellar membrane protein</fullName>
    </recommendedName>
</protein>
<dbReference type="PANTHER" id="PTHR24034">
    <property type="entry name" value="EGF-LIKE DOMAIN-CONTAINING PROTEIN"/>
    <property type="match status" value="1"/>
</dbReference>
<keyword evidence="4 5" id="KW-1015">Disulfide bond</keyword>
<feature type="region of interest" description="Disordered" evidence="6">
    <location>
        <begin position="796"/>
        <end position="819"/>
    </location>
</feature>
<reference evidence="11" key="1">
    <citation type="submission" date="2017-01" db="EMBL/GenBank/DDBJ databases">
        <title>Comparative genomics of anhydrobiosis in the tardigrade Hypsibius dujardini.</title>
        <authorList>
            <person name="Yoshida Y."/>
            <person name="Koutsovoulos G."/>
            <person name="Laetsch D."/>
            <person name="Stevens L."/>
            <person name="Kumar S."/>
            <person name="Horikawa D."/>
            <person name="Ishino K."/>
            <person name="Komine S."/>
            <person name="Tomita M."/>
            <person name="Blaxter M."/>
            <person name="Arakawa K."/>
        </authorList>
    </citation>
    <scope>NUCLEOTIDE SEQUENCE [LARGE SCALE GENOMIC DNA]</scope>
    <source>
        <strain evidence="11">Z151</strain>
    </source>
</reference>
<dbReference type="InterPro" id="IPR000152">
    <property type="entry name" value="EGF-type_Asp/Asn_hydroxyl_site"/>
</dbReference>
<evidence type="ECO:0000259" key="9">
    <source>
        <dbReference type="PROSITE" id="PS50026"/>
    </source>
</evidence>
<keyword evidence="3" id="KW-0677">Repeat</keyword>
<dbReference type="InterPro" id="IPR050751">
    <property type="entry name" value="ECM_structural_protein"/>
</dbReference>
<feature type="compositionally biased region" description="Basic and acidic residues" evidence="6">
    <location>
        <begin position="125"/>
        <end position="135"/>
    </location>
</feature>
<evidence type="ECO:0000256" key="1">
    <source>
        <dbReference type="ARBA" id="ARBA00022536"/>
    </source>
</evidence>
<evidence type="ECO:0000256" key="3">
    <source>
        <dbReference type="ARBA" id="ARBA00022737"/>
    </source>
</evidence>
<dbReference type="PROSITE" id="PS50026">
    <property type="entry name" value="EGF_3"/>
    <property type="match status" value="2"/>
</dbReference>
<sequence>MKPMEKPTTNPKTSAKLWNDRMIFCPKWPTGISLPLTILFLLVFLLGLQSQAAAQIVPRSSAWIMQETASSSEKSNRSFAVSDDEKDLISRILDSKERVTVSSTHPSSTLPKNAVLIDSFLLKSSRPESGDERRSLPTTSLIEETTQTTTPVDALIDPVVAPVFNQSPTQGFAPVATVVDTSTTTPIQAPYATTTVPSRQAKRGQTGRPNFFYLGEEQNEPDFDSAPFPSVEETQSDHNDILATTTPDPLASFYGGIGTGSNSRTEGRMTTGRSIVIQPEFGATLNWTNPSSRVPYPFVSSSIPPNAYRVTVPNRDLISGRFPAQDVPNLNRVNNIKSQFPAPTKTPNEGYESAVRRQGGVFNAPNPVQALTPDFSGRGTRPPMGVAPFNERRYPGPPQGDRRTGSSDPTENHDFSGMPPPFQARPGPQDNFQEALLDGGIKLETCSIGDDSTCTESFNEICRVDEDGAATCLCRLGSARLRIREQCRAVLSYFMYIRLNRLQDHELRYGPQFAGRRTRQYLSLERQVLLGVDSLMRATGFVNEYAGSKLNTFASISEDGLLANVTLNLFKSSTTTADPSNLPTVLQQTATEQLRLSQRRLGESSLYVGSLLTAIPGVQDINECLTPDLNDCPANASTCSNNIGSFSCTCRPGYGDRHASDPLRMGRSCETCEESYCNQHGICLLDSKGQKVCQCNGWYIGTTCQTDGQVVAVACGSSAIAVILIAITLVFLLRWSRSSASSRGDPSSTLGRSEISANTFTYVKNSPPLTTLSQASLENKVRMAYLVHPSLLTASQRASHHHHHGGSDQLLDSNFYEVRPPPGRLGPSQALIAAEMMNLYRQQRSGSQDHLTNDLSSLDEQGANQRSPMSSS</sequence>
<feature type="region of interest" description="Disordered" evidence="6">
    <location>
        <begin position="125"/>
        <end position="144"/>
    </location>
</feature>
<dbReference type="PROSITE" id="PS00022">
    <property type="entry name" value="EGF_1"/>
    <property type="match status" value="1"/>
</dbReference>
<evidence type="ECO:0000256" key="6">
    <source>
        <dbReference type="SAM" id="MobiDB-lite"/>
    </source>
</evidence>
<dbReference type="CDD" id="cd00054">
    <property type="entry name" value="EGF_CA"/>
    <property type="match status" value="1"/>
</dbReference>
<dbReference type="InterPro" id="IPR000742">
    <property type="entry name" value="EGF"/>
</dbReference>
<evidence type="ECO:0000256" key="5">
    <source>
        <dbReference type="PROSITE-ProRule" id="PRU00076"/>
    </source>
</evidence>
<dbReference type="PROSITE" id="PS01187">
    <property type="entry name" value="EGF_CA"/>
    <property type="match status" value="1"/>
</dbReference>
<proteinExistence type="predicted"/>
<feature type="region of interest" description="Disordered" evidence="6">
    <location>
        <begin position="843"/>
        <end position="872"/>
    </location>
</feature>
<dbReference type="SUPFAM" id="SSF82671">
    <property type="entry name" value="SEA domain"/>
    <property type="match status" value="1"/>
</dbReference>
<gene>
    <name evidence="10" type="ORF">BV898_02731</name>
</gene>
<evidence type="ECO:0000313" key="10">
    <source>
        <dbReference type="EMBL" id="OQV23280.1"/>
    </source>
</evidence>
<evidence type="ECO:0000313" key="11">
    <source>
        <dbReference type="Proteomes" id="UP000192578"/>
    </source>
</evidence>
<dbReference type="PROSITE" id="PS00010">
    <property type="entry name" value="ASX_HYDROXYL"/>
    <property type="match status" value="1"/>
</dbReference>
<feature type="compositionally biased region" description="Basic and acidic residues" evidence="6">
    <location>
        <begin position="390"/>
        <end position="414"/>
    </location>
</feature>
<comment type="caution">
    <text evidence="10">The sequence shown here is derived from an EMBL/GenBank/DDBJ whole genome shotgun (WGS) entry which is preliminary data.</text>
</comment>
<feature type="disulfide bond" evidence="5">
    <location>
        <begin position="695"/>
        <end position="704"/>
    </location>
</feature>
<keyword evidence="11" id="KW-1185">Reference proteome</keyword>
<accession>A0A1W0X7C2</accession>
<dbReference type="FunFam" id="2.10.25.10:FF:000038">
    <property type="entry name" value="Fibrillin 2"/>
    <property type="match status" value="1"/>
</dbReference>
<keyword evidence="2" id="KW-0732">Signal</keyword>
<name>A0A1W0X7C2_HYPEX</name>
<dbReference type="SMART" id="SM00179">
    <property type="entry name" value="EGF_CA"/>
    <property type="match status" value="1"/>
</dbReference>
<dbReference type="EMBL" id="MTYJ01000012">
    <property type="protein sequence ID" value="OQV23280.1"/>
    <property type="molecule type" value="Genomic_DNA"/>
</dbReference>
<evidence type="ECO:0000256" key="2">
    <source>
        <dbReference type="ARBA" id="ARBA00022729"/>
    </source>
</evidence>
<dbReference type="InterPro" id="IPR036364">
    <property type="entry name" value="SEA_dom_sf"/>
</dbReference>
<dbReference type="Pfam" id="PF07645">
    <property type="entry name" value="EGF_CA"/>
    <property type="match status" value="1"/>
</dbReference>
<keyword evidence="1 5" id="KW-0245">EGF-like domain</keyword>
<dbReference type="InterPro" id="IPR001881">
    <property type="entry name" value="EGF-like_Ca-bd_dom"/>
</dbReference>
<dbReference type="InterPro" id="IPR000082">
    <property type="entry name" value="SEA_dom"/>
</dbReference>
<dbReference type="PROSITE" id="PS50024">
    <property type="entry name" value="SEA"/>
    <property type="match status" value="1"/>
</dbReference>